<dbReference type="RefSeq" id="WP_054533863.1">
    <property type="nucleotide sequence ID" value="NZ_LGKP01000013.1"/>
</dbReference>
<dbReference type="InterPro" id="IPR011006">
    <property type="entry name" value="CheY-like_superfamily"/>
</dbReference>
<dbReference type="OrthoDB" id="159357at2"/>
<proteinExistence type="predicted"/>
<accession>A0A0P6YDH4</accession>
<name>A0A0P6YDH4_9CHLR</name>
<dbReference type="PROSITE" id="PS50110">
    <property type="entry name" value="RESPONSE_REGULATORY"/>
    <property type="match status" value="1"/>
</dbReference>
<sequence>MSLIQKMTKAFVLIVEDNIDNMLVLTELLNVMPEVSYSKVRPSGRQLFALLENDTVPTINLILLDINLPRENGYVLLPKIRAHPKLSNAVVIAVSAQSEPQEVAKMRVAGFDGFLAKPLHFQRFPDQLRRIMNGEQIWEGR</sequence>
<dbReference type="AlphaFoldDB" id="A0A0P6YDH4"/>
<dbReference type="PANTHER" id="PTHR44591">
    <property type="entry name" value="STRESS RESPONSE REGULATOR PROTEIN 1"/>
    <property type="match status" value="1"/>
</dbReference>
<evidence type="ECO:0000256" key="2">
    <source>
        <dbReference type="PROSITE-ProRule" id="PRU00169"/>
    </source>
</evidence>
<evidence type="ECO:0000313" key="4">
    <source>
        <dbReference type="EMBL" id="KPL90101.1"/>
    </source>
</evidence>
<dbReference type="GO" id="GO:0000160">
    <property type="term" value="P:phosphorelay signal transduction system"/>
    <property type="evidence" value="ECO:0007669"/>
    <property type="project" value="InterPro"/>
</dbReference>
<dbReference type="Proteomes" id="UP000050277">
    <property type="component" value="Unassembled WGS sequence"/>
</dbReference>
<dbReference type="EMBL" id="LGKP01000013">
    <property type="protein sequence ID" value="KPL90101.1"/>
    <property type="molecule type" value="Genomic_DNA"/>
</dbReference>
<organism evidence="4 5">
    <name type="scientific">Herpetosiphon geysericola</name>
    <dbReference type="NCBI Taxonomy" id="70996"/>
    <lineage>
        <taxon>Bacteria</taxon>
        <taxon>Bacillati</taxon>
        <taxon>Chloroflexota</taxon>
        <taxon>Chloroflexia</taxon>
        <taxon>Herpetosiphonales</taxon>
        <taxon>Herpetosiphonaceae</taxon>
        <taxon>Herpetosiphon</taxon>
    </lineage>
</organism>
<protein>
    <recommendedName>
        <fullName evidence="3">Response regulatory domain-containing protein</fullName>
    </recommendedName>
</protein>
<evidence type="ECO:0000259" key="3">
    <source>
        <dbReference type="PROSITE" id="PS50110"/>
    </source>
</evidence>
<dbReference type="PANTHER" id="PTHR44591:SF3">
    <property type="entry name" value="RESPONSE REGULATORY DOMAIN-CONTAINING PROTEIN"/>
    <property type="match status" value="1"/>
</dbReference>
<dbReference type="SUPFAM" id="SSF52172">
    <property type="entry name" value="CheY-like"/>
    <property type="match status" value="1"/>
</dbReference>
<feature type="modified residue" description="4-aspartylphosphate" evidence="2">
    <location>
        <position position="65"/>
    </location>
</feature>
<dbReference type="STRING" id="70996.SE18_07740"/>
<keyword evidence="5" id="KW-1185">Reference proteome</keyword>
<feature type="domain" description="Response regulatory" evidence="3">
    <location>
        <begin position="11"/>
        <end position="132"/>
    </location>
</feature>
<reference evidence="4 5" key="1">
    <citation type="submission" date="2015-07" db="EMBL/GenBank/DDBJ databases">
        <title>Whole genome sequence of Herpetosiphon geysericola DSM 7119.</title>
        <authorList>
            <person name="Hemp J."/>
            <person name="Ward L.M."/>
            <person name="Pace L.A."/>
            <person name="Fischer W.W."/>
        </authorList>
    </citation>
    <scope>NUCLEOTIDE SEQUENCE [LARGE SCALE GENOMIC DNA]</scope>
    <source>
        <strain evidence="4 5">DSM 7119</strain>
    </source>
</reference>
<dbReference type="SMART" id="SM00448">
    <property type="entry name" value="REC"/>
    <property type="match status" value="1"/>
</dbReference>
<evidence type="ECO:0000256" key="1">
    <source>
        <dbReference type="ARBA" id="ARBA00022553"/>
    </source>
</evidence>
<dbReference type="InterPro" id="IPR001789">
    <property type="entry name" value="Sig_transdc_resp-reg_receiver"/>
</dbReference>
<gene>
    <name evidence="4" type="ORF">SE18_07740</name>
</gene>
<keyword evidence="1 2" id="KW-0597">Phosphoprotein</keyword>
<dbReference type="Pfam" id="PF00072">
    <property type="entry name" value="Response_reg"/>
    <property type="match status" value="1"/>
</dbReference>
<dbReference type="Gene3D" id="3.40.50.2300">
    <property type="match status" value="1"/>
</dbReference>
<evidence type="ECO:0000313" key="5">
    <source>
        <dbReference type="Proteomes" id="UP000050277"/>
    </source>
</evidence>
<dbReference type="InterPro" id="IPR050595">
    <property type="entry name" value="Bact_response_regulator"/>
</dbReference>
<comment type="caution">
    <text evidence="4">The sequence shown here is derived from an EMBL/GenBank/DDBJ whole genome shotgun (WGS) entry which is preliminary data.</text>
</comment>